<dbReference type="Proteomes" id="UP000054988">
    <property type="component" value="Unassembled WGS sequence"/>
</dbReference>
<sequence length="259" mass="28571">MDSQTRLTRHLQDARGVLARFYEDLSDEEQLLKLVADLLQPLVAEVVEEGSPQPQTEGDEGDGDEARDMLTGLKKNFTGTPVIKEGFKFTPSFSSQPVNYKNIQDGAAPIPDGRYRWNLNPLGVPVEIIHPAFAQFRALAADTSLPLPEDIARFTAQLTVSAPQVSINEAPRQEHIRRFLNRILSYDIIQALDRNETLSDLVWLYSRTEEPLGVAAAGIIVEDAELGTSGEGSVQGSFAFLQHRADPGNRVGQIFTAPF</sequence>
<feature type="region of interest" description="Disordered" evidence="1">
    <location>
        <begin position="47"/>
        <end position="67"/>
    </location>
</feature>
<evidence type="ECO:0000313" key="3">
    <source>
        <dbReference type="Proteomes" id="UP000054988"/>
    </source>
</evidence>
<proteinExistence type="predicted"/>
<reference evidence="2 3" key="1">
    <citation type="submission" date="2015-12" db="EMBL/GenBank/DDBJ databases">
        <title>Draft genome sequence of Moniliophthora roreri, the causal agent of frosty pod rot of cacao.</title>
        <authorList>
            <person name="Aime M.C."/>
            <person name="Diaz-Valderrama J.R."/>
            <person name="Kijpornyongpan T."/>
            <person name="Phillips-Mora W."/>
        </authorList>
    </citation>
    <scope>NUCLEOTIDE SEQUENCE [LARGE SCALE GENOMIC DNA]</scope>
    <source>
        <strain evidence="2 3">MCA 2952</strain>
    </source>
</reference>
<comment type="caution">
    <text evidence="2">The sequence shown here is derived from an EMBL/GenBank/DDBJ whole genome shotgun (WGS) entry which is preliminary data.</text>
</comment>
<gene>
    <name evidence="2" type="ORF">WG66_6708</name>
</gene>
<organism evidence="2 3">
    <name type="scientific">Moniliophthora roreri</name>
    <name type="common">Frosty pod rot fungus</name>
    <name type="synonym">Monilia roreri</name>
    <dbReference type="NCBI Taxonomy" id="221103"/>
    <lineage>
        <taxon>Eukaryota</taxon>
        <taxon>Fungi</taxon>
        <taxon>Dikarya</taxon>
        <taxon>Basidiomycota</taxon>
        <taxon>Agaricomycotina</taxon>
        <taxon>Agaricomycetes</taxon>
        <taxon>Agaricomycetidae</taxon>
        <taxon>Agaricales</taxon>
        <taxon>Marasmiineae</taxon>
        <taxon>Marasmiaceae</taxon>
        <taxon>Moniliophthora</taxon>
    </lineage>
</organism>
<dbReference type="EMBL" id="LATX01001554">
    <property type="protein sequence ID" value="KTB40716.1"/>
    <property type="molecule type" value="Genomic_DNA"/>
</dbReference>
<evidence type="ECO:0000256" key="1">
    <source>
        <dbReference type="SAM" id="MobiDB-lite"/>
    </source>
</evidence>
<protein>
    <submittedName>
        <fullName evidence="2">Uncharacterized protein</fullName>
    </submittedName>
</protein>
<evidence type="ECO:0000313" key="2">
    <source>
        <dbReference type="EMBL" id="KTB40716.1"/>
    </source>
</evidence>
<dbReference type="AlphaFoldDB" id="A0A0W0FWL1"/>
<accession>A0A0W0FWL1</accession>
<name>A0A0W0FWL1_MONRR</name>